<sequence length="1471" mass="159778">MPPKKSAKAKRLAASAARGFATTSIIKPKDPEPPADWELADAEPTKAEPPPPSAEQQEPQTVPEPQAPPTQGTPVDSDALLKDALRAEAAADAALAKAAAARAALASSSAVPALAISPRAELALFTHLRDAAPLVGVQTAAAAQPAPLELHQTYVTLQRLGFTDDDIEAGMRSLPSGSVDAIVHLPARFTDKLEHQLGADAPIRSYTQNRGIRSAESGPRYEEPTVAWSEPVGTTKLEDPVDKESSKAWILQRALAGDSGSGGDSDSDSLDESLASYGRNANKLNAGSMQGAKGLTKKQYKQQLQKLEQQRMKQARAQRQQREDAPEAVVNVISNPQDSPDTRPSASIADDLDSWEQVERDADPEPKKETQGDGSLALESHSDSGSEAGGLFESMFDEEAATAASPASALAAVSRHRVHDMSQSGWTGPMPVDLLQQWITKNCKGAQMAFSPLESHRGFRVALRFSGGKGRVKLDGMRFEIPTDEAVTQKLDARQFVATMALYELAGDQQALQIRNLPPKYAELWREWTRAKQAAAHQAAFEARSRRIQFVRDIQQSECAEAPQTAKAHENSVEAVSKADLDQRHRRDAGDDPAKLEQLLEARKKSSKFMRLLSIRSALPVYQHRQAVIDAVSKHQVVVLSGDTGSGKSTQVPQFLLEHAISAGYGTSTNIICTQPRRISAMSLAQRVSEEIADPGQPGARGTWVGYQGVLLRRMESDPLLSGVSHVVVDEVHERTLDSDFLLFLLKRLIPKRPDLRIVLMSATADAAFFAAFFEKNTGIALVPALQVPGKAHPVEIGFLEDAVQQSGYTLDAFSEFALQPKAAGRESRMITVTGRGGKSHRQMVVWEKTLSRADADDLYVDDEEDSAGQDGDAVGAVDRADAGEKAESQPEYSAATLQAVALTNPRRINFELIEHLIYHILATEPPQPQDAGDQPGSILVFLPGMAEIRRVKELLDSRAPDRTKPRLWVLCLHGLLSGQEQSLVFQSAPAGLRKVVLSTNVAETGVTIPDVVYVIDSGRAREVCYDERRKMRKLAEVLISKANCKQRAGRAGRVRPGKCFHLMPRATYDNLMPARPPEMLRLEIEELCLRARSILGPLSRCGPLYQLFEQMPDPPSAQRVQRSLDLLRMTQALDDNENLTQLGTMLANLPLDVRLGKMLLYAAFLDCLEPVLTACAVLSLGKSPFARPLGQEAAAQAAHAAFRRSNSDLLACIAAFDGWRAKLHGTKSRTAARAYCETRFLSLQNLDMINDTREQLRRSLASLGVSGIQAALSASQPVSSVKGQEQRHNTQKQQVDERLLQATLAASLYPNLLVLDPVKRARIDEKPQPGLLHLPGKSDAVVIHRSSLFRLADLSGPQRWFAYYAIQADRVYAGGIAREKPTVLDINEVPGVAVALLCGRTPVANHRIGTLSLDDGRVVLACPSRTCSGLMALRGQLAACFDDFLAGGDSGGAQPTQQVLQVLQAVLHSS</sequence>
<dbReference type="CDD" id="cd18791">
    <property type="entry name" value="SF2_C_RHA"/>
    <property type="match status" value="1"/>
</dbReference>
<organism evidence="5 6">
    <name type="scientific">Polyrhizophydium stewartii</name>
    <dbReference type="NCBI Taxonomy" id="2732419"/>
    <lineage>
        <taxon>Eukaryota</taxon>
        <taxon>Fungi</taxon>
        <taxon>Fungi incertae sedis</taxon>
        <taxon>Chytridiomycota</taxon>
        <taxon>Chytridiomycota incertae sedis</taxon>
        <taxon>Chytridiomycetes</taxon>
        <taxon>Rhizophydiales</taxon>
        <taxon>Rhizophydiales incertae sedis</taxon>
        <taxon>Polyrhizophydium</taxon>
    </lineage>
</organism>
<dbReference type="InterPro" id="IPR001650">
    <property type="entry name" value="Helicase_C-like"/>
</dbReference>
<dbReference type="SMART" id="SM00490">
    <property type="entry name" value="HELICc"/>
    <property type="match status" value="1"/>
</dbReference>
<feature type="compositionally biased region" description="Basic residues" evidence="2">
    <location>
        <begin position="1"/>
        <end position="11"/>
    </location>
</feature>
<dbReference type="SMART" id="SM00487">
    <property type="entry name" value="DEXDc"/>
    <property type="match status" value="1"/>
</dbReference>
<feature type="region of interest" description="Disordered" evidence="2">
    <location>
        <begin position="564"/>
        <end position="592"/>
    </location>
</feature>
<dbReference type="InterPro" id="IPR027417">
    <property type="entry name" value="P-loop_NTPase"/>
</dbReference>
<feature type="domain" description="Helicase C-terminal" evidence="4">
    <location>
        <begin position="928"/>
        <end position="1096"/>
    </location>
</feature>
<dbReference type="PROSITE" id="PS00690">
    <property type="entry name" value="DEAH_ATP_HELICASE"/>
    <property type="match status" value="1"/>
</dbReference>
<evidence type="ECO:0000259" key="4">
    <source>
        <dbReference type="PROSITE" id="PS51194"/>
    </source>
</evidence>
<evidence type="ECO:0000256" key="1">
    <source>
        <dbReference type="ARBA" id="ARBA00022801"/>
    </source>
</evidence>
<dbReference type="PROSITE" id="PS51192">
    <property type="entry name" value="HELICASE_ATP_BIND_1"/>
    <property type="match status" value="1"/>
</dbReference>
<evidence type="ECO:0000313" key="5">
    <source>
        <dbReference type="EMBL" id="KAL2914415.1"/>
    </source>
</evidence>
<dbReference type="CDD" id="cd17917">
    <property type="entry name" value="DEXHc_RHA-like"/>
    <property type="match status" value="1"/>
</dbReference>
<feature type="domain" description="Helicase ATP-binding" evidence="3">
    <location>
        <begin position="629"/>
        <end position="783"/>
    </location>
</feature>
<dbReference type="EMBL" id="JADGIZ020000033">
    <property type="protein sequence ID" value="KAL2914415.1"/>
    <property type="molecule type" value="Genomic_DNA"/>
</dbReference>
<comment type="caution">
    <text evidence="5">The sequence shown here is derived from an EMBL/GenBank/DDBJ whole genome shotgun (WGS) entry which is preliminary data.</text>
</comment>
<dbReference type="InterPro" id="IPR007502">
    <property type="entry name" value="Helicase-assoc_dom"/>
</dbReference>
<dbReference type="PANTHER" id="PTHR18934:SF145">
    <property type="entry name" value="ATP-DEPENDENT RNA HELICASE DHX57-RELATED"/>
    <property type="match status" value="1"/>
</dbReference>
<feature type="compositionally biased region" description="Basic and acidic residues" evidence="2">
    <location>
        <begin position="567"/>
        <end position="592"/>
    </location>
</feature>
<evidence type="ECO:0000259" key="3">
    <source>
        <dbReference type="PROSITE" id="PS51192"/>
    </source>
</evidence>
<dbReference type="InterPro" id="IPR014001">
    <property type="entry name" value="Helicase_ATP-bd"/>
</dbReference>
<dbReference type="SUPFAM" id="SSF52540">
    <property type="entry name" value="P-loop containing nucleoside triphosphate hydrolases"/>
    <property type="match status" value="1"/>
</dbReference>
<dbReference type="Gene3D" id="3.40.50.300">
    <property type="entry name" value="P-loop containing nucleotide triphosphate hydrolases"/>
    <property type="match status" value="2"/>
</dbReference>
<reference evidence="5 6" key="1">
    <citation type="submission" date="2023-09" db="EMBL/GenBank/DDBJ databases">
        <title>Pangenome analysis of Batrachochytrium dendrobatidis and related Chytrids.</title>
        <authorList>
            <person name="Yacoub M.N."/>
            <person name="Stajich J.E."/>
            <person name="James T.Y."/>
        </authorList>
    </citation>
    <scope>NUCLEOTIDE SEQUENCE [LARGE SCALE GENOMIC DNA]</scope>
    <source>
        <strain evidence="5 6">JEL0888</strain>
    </source>
</reference>
<evidence type="ECO:0000256" key="2">
    <source>
        <dbReference type="SAM" id="MobiDB-lite"/>
    </source>
</evidence>
<keyword evidence="6" id="KW-1185">Reference proteome</keyword>
<proteinExistence type="predicted"/>
<name>A0ABR4N4G2_9FUNG</name>
<dbReference type="PROSITE" id="PS51194">
    <property type="entry name" value="HELICASE_CTER"/>
    <property type="match status" value="1"/>
</dbReference>
<accession>A0ABR4N4G2</accession>
<dbReference type="Proteomes" id="UP001527925">
    <property type="component" value="Unassembled WGS sequence"/>
</dbReference>
<feature type="compositionally biased region" description="Polar residues" evidence="2">
    <location>
        <begin position="332"/>
        <end position="345"/>
    </location>
</feature>
<dbReference type="Pfam" id="PF00271">
    <property type="entry name" value="Helicase_C"/>
    <property type="match status" value="1"/>
</dbReference>
<dbReference type="PANTHER" id="PTHR18934">
    <property type="entry name" value="ATP-DEPENDENT RNA HELICASE"/>
    <property type="match status" value="1"/>
</dbReference>
<evidence type="ECO:0000313" key="6">
    <source>
        <dbReference type="Proteomes" id="UP001527925"/>
    </source>
</evidence>
<protein>
    <submittedName>
        <fullName evidence="5">Uncharacterized protein</fullName>
    </submittedName>
</protein>
<feature type="compositionally biased region" description="Low complexity" evidence="2">
    <location>
        <begin position="54"/>
        <end position="64"/>
    </location>
</feature>
<keyword evidence="1" id="KW-0378">Hydrolase</keyword>
<dbReference type="Gene3D" id="1.20.120.1080">
    <property type="match status" value="1"/>
</dbReference>
<dbReference type="Pfam" id="PF21010">
    <property type="entry name" value="HA2_C"/>
    <property type="match status" value="1"/>
</dbReference>
<gene>
    <name evidence="5" type="ORF">HK105_205982</name>
</gene>
<feature type="compositionally biased region" description="Basic and acidic residues" evidence="2">
    <location>
        <begin position="357"/>
        <end position="371"/>
    </location>
</feature>
<feature type="region of interest" description="Disordered" evidence="2">
    <location>
        <begin position="281"/>
        <end position="390"/>
    </location>
</feature>
<dbReference type="InterPro" id="IPR002464">
    <property type="entry name" value="DNA/RNA_helicase_DEAH_CS"/>
</dbReference>
<feature type="region of interest" description="Disordered" evidence="2">
    <location>
        <begin position="208"/>
        <end position="244"/>
    </location>
</feature>
<dbReference type="SMART" id="SM00847">
    <property type="entry name" value="HA2"/>
    <property type="match status" value="1"/>
</dbReference>
<feature type="region of interest" description="Disordered" evidence="2">
    <location>
        <begin position="1"/>
        <end position="76"/>
    </location>
</feature>